<keyword evidence="2" id="KW-1185">Reference proteome</keyword>
<dbReference type="AlphaFoldDB" id="A0AAV4HYF7"/>
<accession>A0AAV4HYF7</accession>
<dbReference type="EMBL" id="BMAT01012963">
    <property type="protein sequence ID" value="GFS02805.1"/>
    <property type="molecule type" value="Genomic_DNA"/>
</dbReference>
<proteinExistence type="predicted"/>
<comment type="caution">
    <text evidence="1">The sequence shown here is derived from an EMBL/GenBank/DDBJ whole genome shotgun (WGS) entry which is preliminary data.</text>
</comment>
<evidence type="ECO:0000313" key="2">
    <source>
        <dbReference type="Proteomes" id="UP000762676"/>
    </source>
</evidence>
<sequence length="132" mass="14960">MSGAVSTRTPPGPSRPGVYKTLSFPFPCPSMYRFHHQLKCEDKGVMGENQLQLPSKRSLLTCLLFYSETVLRWLVLFTSRIKLSAAKAIERLTRLSKKIETEHLQEAQIQTTLVCNIKLSMINTSESKIEMA</sequence>
<protein>
    <submittedName>
        <fullName evidence="1">Uncharacterized protein</fullName>
    </submittedName>
</protein>
<organism evidence="1 2">
    <name type="scientific">Elysia marginata</name>
    <dbReference type="NCBI Taxonomy" id="1093978"/>
    <lineage>
        <taxon>Eukaryota</taxon>
        <taxon>Metazoa</taxon>
        <taxon>Spiralia</taxon>
        <taxon>Lophotrochozoa</taxon>
        <taxon>Mollusca</taxon>
        <taxon>Gastropoda</taxon>
        <taxon>Heterobranchia</taxon>
        <taxon>Euthyneura</taxon>
        <taxon>Panpulmonata</taxon>
        <taxon>Sacoglossa</taxon>
        <taxon>Placobranchoidea</taxon>
        <taxon>Plakobranchidae</taxon>
        <taxon>Elysia</taxon>
    </lineage>
</organism>
<reference evidence="1 2" key="1">
    <citation type="journal article" date="2021" name="Elife">
        <title>Chloroplast acquisition without the gene transfer in kleptoplastic sea slugs, Plakobranchus ocellatus.</title>
        <authorList>
            <person name="Maeda T."/>
            <person name="Takahashi S."/>
            <person name="Yoshida T."/>
            <person name="Shimamura S."/>
            <person name="Takaki Y."/>
            <person name="Nagai Y."/>
            <person name="Toyoda A."/>
            <person name="Suzuki Y."/>
            <person name="Arimoto A."/>
            <person name="Ishii H."/>
            <person name="Satoh N."/>
            <person name="Nishiyama T."/>
            <person name="Hasebe M."/>
            <person name="Maruyama T."/>
            <person name="Minagawa J."/>
            <person name="Obokata J."/>
            <person name="Shigenobu S."/>
        </authorList>
    </citation>
    <scope>NUCLEOTIDE SEQUENCE [LARGE SCALE GENOMIC DNA]</scope>
</reference>
<name>A0AAV4HYF7_9GAST</name>
<evidence type="ECO:0000313" key="1">
    <source>
        <dbReference type="EMBL" id="GFS02805.1"/>
    </source>
</evidence>
<dbReference type="Proteomes" id="UP000762676">
    <property type="component" value="Unassembled WGS sequence"/>
</dbReference>
<gene>
    <name evidence="1" type="ORF">ElyMa_006453600</name>
</gene>